<protein>
    <submittedName>
        <fullName evidence="1">Uncharacterized protein</fullName>
    </submittedName>
</protein>
<keyword evidence="2" id="KW-1185">Reference proteome</keyword>
<dbReference type="InterPro" id="IPR022085">
    <property type="entry name" value="OpdG"/>
</dbReference>
<dbReference type="EMBL" id="JYNV01000322">
    <property type="protein sequence ID" value="KZM18832.1"/>
    <property type="molecule type" value="Genomic_DNA"/>
</dbReference>
<sequence>MTKSEDQKNKIATVISSNIGEGEKIDEIAKIRGWFRPQENSIYYPTIQKYVEDEIDMETVTSTLFSPIDEKIAAQKLDDVNFLDLWYSVLHAARRKTFHPVQANGKTHEHFHAKVVDIVGAFRAHTLPAPHDAYNYLYESLTDFSLACREAYNDAPEAAHASQVEIDAWANLNFFYARVTEAGLLDLSIHAIWSMRAALENEAHDDDEGTAAQKYNVLVPAAAAWVFGLRRALWHKEVDLTPSDRKQGNPARGGELWKGTAGFSKERWALWKERLAVISKMDDVSDETRYISRDALEAMERAESTSKGMHSAKAGV</sequence>
<dbReference type="InterPro" id="IPR053204">
    <property type="entry name" value="Oxopyrrolidines_Biosynth-assoc"/>
</dbReference>
<evidence type="ECO:0000313" key="2">
    <source>
        <dbReference type="Proteomes" id="UP000076837"/>
    </source>
</evidence>
<comment type="caution">
    <text evidence="1">The sequence shown here is derived from an EMBL/GenBank/DDBJ whole genome shotgun (WGS) entry which is preliminary data.</text>
</comment>
<dbReference type="STRING" id="5454.A0A162W6M0"/>
<dbReference type="AlphaFoldDB" id="A0A162W6M0"/>
<dbReference type="PANTHER" id="PTHR38797:SF4">
    <property type="entry name" value="NUCLEAR PORE COMPLEX PROTEIN NUP85"/>
    <property type="match status" value="1"/>
</dbReference>
<gene>
    <name evidence="1" type="ORF">ST47_g10021</name>
</gene>
<reference evidence="1 2" key="1">
    <citation type="journal article" date="2016" name="Sci. Rep.">
        <title>Draft genome sequencing and secretome analysis of fungal phytopathogen Ascochyta rabiei provides insight into the necrotrophic effector repertoire.</title>
        <authorList>
            <person name="Verma S."/>
            <person name="Gazara R.K."/>
            <person name="Nizam S."/>
            <person name="Parween S."/>
            <person name="Chattopadhyay D."/>
            <person name="Verma P.K."/>
        </authorList>
    </citation>
    <scope>NUCLEOTIDE SEQUENCE [LARGE SCALE GENOMIC DNA]</scope>
    <source>
        <strain evidence="1 2">ArDII</strain>
    </source>
</reference>
<proteinExistence type="predicted"/>
<accession>A0A162W6M0</accession>
<dbReference type="Proteomes" id="UP000076837">
    <property type="component" value="Unassembled WGS sequence"/>
</dbReference>
<dbReference type="Pfam" id="PF12311">
    <property type="entry name" value="DUF3632"/>
    <property type="match status" value="1"/>
</dbReference>
<dbReference type="PANTHER" id="PTHR38797">
    <property type="entry name" value="NUCLEAR PORE COMPLEX PROTEIN NUP85-RELATED"/>
    <property type="match status" value="1"/>
</dbReference>
<name>A0A162W6M0_DIDRA</name>
<evidence type="ECO:0000313" key="1">
    <source>
        <dbReference type="EMBL" id="KZM18832.1"/>
    </source>
</evidence>
<organism evidence="1 2">
    <name type="scientific">Didymella rabiei</name>
    <name type="common">Chickpea ascochyta blight fungus</name>
    <name type="synonym">Mycosphaerella rabiei</name>
    <dbReference type="NCBI Taxonomy" id="5454"/>
    <lineage>
        <taxon>Eukaryota</taxon>
        <taxon>Fungi</taxon>
        <taxon>Dikarya</taxon>
        <taxon>Ascomycota</taxon>
        <taxon>Pezizomycotina</taxon>
        <taxon>Dothideomycetes</taxon>
        <taxon>Pleosporomycetidae</taxon>
        <taxon>Pleosporales</taxon>
        <taxon>Pleosporineae</taxon>
        <taxon>Didymellaceae</taxon>
        <taxon>Ascochyta</taxon>
    </lineage>
</organism>